<dbReference type="EMBL" id="CP024902">
    <property type="protein sequence ID" value="AXF20515.1"/>
    <property type="molecule type" value="Genomic_DNA"/>
</dbReference>
<feature type="coiled-coil region" evidence="1">
    <location>
        <begin position="89"/>
        <end position="116"/>
    </location>
</feature>
<evidence type="ECO:0000313" key="4">
    <source>
        <dbReference type="Proteomes" id="UP000253104"/>
    </source>
</evidence>
<keyword evidence="2" id="KW-0732">Signal</keyword>
<dbReference type="AlphaFoldDB" id="A0A2Z5MT91"/>
<evidence type="ECO:0000256" key="2">
    <source>
        <dbReference type="SAM" id="SignalP"/>
    </source>
</evidence>
<feature type="signal peptide" evidence="2">
    <location>
        <begin position="1"/>
        <end position="18"/>
    </location>
</feature>
<organism evidence="3 4">
    <name type="scientific">Burkholderia pyrrocinia</name>
    <name type="common">Pseudomonas pyrrocinia</name>
    <dbReference type="NCBI Taxonomy" id="60550"/>
    <lineage>
        <taxon>Bacteria</taxon>
        <taxon>Pseudomonadati</taxon>
        <taxon>Pseudomonadota</taxon>
        <taxon>Betaproteobacteria</taxon>
        <taxon>Burkholderiales</taxon>
        <taxon>Burkholderiaceae</taxon>
        <taxon>Burkholderia</taxon>
        <taxon>Burkholderia cepacia complex</taxon>
    </lineage>
</organism>
<name>A0A2Z5MT91_BURPY</name>
<gene>
    <name evidence="3" type="ORF">CUJ89_08505</name>
</gene>
<evidence type="ECO:0000256" key="1">
    <source>
        <dbReference type="SAM" id="Coils"/>
    </source>
</evidence>
<accession>A0A2Z5MT91</accession>
<feature type="chain" id="PRO_5016262026" description="Lipoprotein" evidence="2">
    <location>
        <begin position="19"/>
        <end position="242"/>
    </location>
</feature>
<sequence>MKSVRMLALVAIASVALAGCSKPTDTVIPTDLSKIDGEFTEKVKNLSDDDKQLLATYLARVKIGEAFGGKPMPVGLTVGQAIDDQKKFVAQKAAEAAEQERLRKQIEDEKAAAAAKLGKTVVLAFLGQKFVPADFMNGQYDDRFQVEIGIKNAGDKPIKGVKGDLIIKNTFGEVVGKTTLTIEESIAPGSQVTWTGSRKLNKFDDDDKKLMGLEEGKFSTELRPTVVVYADGTTVGAPNHAE</sequence>
<evidence type="ECO:0008006" key="5">
    <source>
        <dbReference type="Google" id="ProtNLM"/>
    </source>
</evidence>
<keyword evidence="1" id="KW-0175">Coiled coil</keyword>
<proteinExistence type="predicted"/>
<protein>
    <recommendedName>
        <fullName evidence="5">Lipoprotein</fullName>
    </recommendedName>
</protein>
<reference evidence="3 4" key="1">
    <citation type="journal article" date="2018" name="ISME J.">
        <title>Involvement of Burkholderiaceae and sulfurous volatiles in disease-suppressive soils.</title>
        <authorList>
            <person name="Carrion V.J."/>
            <person name="Cordovez V."/>
            <person name="Tyc O."/>
            <person name="Etalo D.W."/>
            <person name="de Bruijn I."/>
            <person name="de Jager V.C."/>
            <person name="Medema M.H."/>
            <person name="Eberl L."/>
            <person name="Raaijmakers J.M."/>
        </authorList>
    </citation>
    <scope>NUCLEOTIDE SEQUENCE [LARGE SCALE GENOMIC DNA]</scope>
    <source>
        <strain evidence="4">mHSR5</strain>
    </source>
</reference>
<evidence type="ECO:0000313" key="3">
    <source>
        <dbReference type="EMBL" id="AXF20515.1"/>
    </source>
</evidence>
<dbReference type="PROSITE" id="PS51257">
    <property type="entry name" value="PROKAR_LIPOPROTEIN"/>
    <property type="match status" value="1"/>
</dbReference>
<dbReference type="Proteomes" id="UP000253104">
    <property type="component" value="Chromosome mHSR5_A"/>
</dbReference>